<feature type="compositionally biased region" description="Low complexity" evidence="1">
    <location>
        <begin position="681"/>
        <end position="697"/>
    </location>
</feature>
<organism evidence="2 3">
    <name type="scientific">Anaeramoeba flamelloides</name>
    <dbReference type="NCBI Taxonomy" id="1746091"/>
    <lineage>
        <taxon>Eukaryota</taxon>
        <taxon>Metamonada</taxon>
        <taxon>Anaeramoebidae</taxon>
        <taxon>Anaeramoeba</taxon>
    </lineage>
</organism>
<dbReference type="Proteomes" id="UP001150062">
    <property type="component" value="Unassembled WGS sequence"/>
</dbReference>
<feature type="compositionally biased region" description="Basic residues" evidence="1">
    <location>
        <begin position="850"/>
        <end position="880"/>
    </location>
</feature>
<keyword evidence="3" id="KW-1185">Reference proteome</keyword>
<feature type="region of interest" description="Disordered" evidence="1">
    <location>
        <begin position="381"/>
        <end position="447"/>
    </location>
</feature>
<feature type="compositionally biased region" description="Polar residues" evidence="1">
    <location>
        <begin position="812"/>
        <end position="821"/>
    </location>
</feature>
<reference evidence="2" key="1">
    <citation type="submission" date="2022-08" db="EMBL/GenBank/DDBJ databases">
        <title>Novel sulfate-reducing endosymbionts in the free-living metamonad Anaeramoeba.</title>
        <authorList>
            <person name="Jerlstrom-Hultqvist J."/>
            <person name="Cepicka I."/>
            <person name="Gallot-Lavallee L."/>
            <person name="Salas-Leiva D."/>
            <person name="Curtis B.A."/>
            <person name="Zahonova K."/>
            <person name="Pipaliya S."/>
            <person name="Dacks J."/>
            <person name="Roger A.J."/>
        </authorList>
    </citation>
    <scope>NUCLEOTIDE SEQUENCE</scope>
    <source>
        <strain evidence="2">Schooner1</strain>
    </source>
</reference>
<feature type="compositionally biased region" description="Basic residues" evidence="1">
    <location>
        <begin position="602"/>
        <end position="617"/>
    </location>
</feature>
<evidence type="ECO:0000313" key="2">
    <source>
        <dbReference type="EMBL" id="KAJ6239918.1"/>
    </source>
</evidence>
<feature type="region of interest" description="Disordered" evidence="1">
    <location>
        <begin position="596"/>
        <end position="625"/>
    </location>
</feature>
<gene>
    <name evidence="2" type="ORF">M0813_24839</name>
</gene>
<evidence type="ECO:0000313" key="3">
    <source>
        <dbReference type="Proteomes" id="UP001150062"/>
    </source>
</evidence>
<comment type="caution">
    <text evidence="2">The sequence shown here is derived from an EMBL/GenBank/DDBJ whole genome shotgun (WGS) entry which is preliminary data.</text>
</comment>
<sequence length="976" mass="114436">MSHPTTLLKKHKELTPSKLLQMKIEKLQMQRISENKPNLEPTKLVIEALQKLNKPLTREETIAQIIKTYPELWKCFLSVYSKKTALSSIGSFLFQLQNMNSYYFADQNKKYHLHQNLQINKILNHKKNNNNNNNNNNKGHNNGNNSKTNNEGLEKIDNITNTILLIAEELKKEKSLIKNPKLIRGSVIGHNSTDKQNQENGILTDRNLIPNQNQNLNTKNQNISQIKTQQNASNKNGNELKSHRYGELALKALGNPSSKNDIIGKAIEMFPDLWKNYIQNYSLNVAKNKFGNFLINRSESHSKIFHYNKKTNKYSLNNNTQRDEKQENETTKAFETIIKQELIKQNVLSQTNLENNNQNHEINNISGLDIKNNYNNSLKKSKMQSNASRTLDRITRTPPNGNTCTNTNTRTNTKDLKNNRKPRNLRNNTNYRKTRNTRNSKKLEEGSQLLNNVTVKTNLKKTNKKDNAKLSTNAKKRKFLNQLIDERMGSREKGWIYGKSIIKSLNRPCSRAEIIDQGKDLFSILWSCYHDTYSTLSEAESFFGRILIPSNIKSHGVNLKDGLYFADEKQQNNNNNNKIKKNKKKTKEKAYVIKTKQPASEKKRRISKRLKNKKKVVKSSEKDPQLPQIQNNFQTLTRMQLQKNQLAIQSQIQQQQIQQPQSKLNQQFFQMNPTPKEPILNNNNNNNNNNNKNNNTNIHQKREDKKIIKDNFNNAKLNQLILENININQNQNEILNHYKQNIFNKKLPNNNLNNHPNINNTNKYKPNTNNVHNTNTNNYQNNTQKNNFNINETNDKKKENNTNRIQRKSEDINQNNNQKINFDSFPKEERKRTSRKFNFHSSEETSQKKLISKSKKSYSHKKKRRRRNRKKKRSSYRHNHNSPNSPYTVIYSDENVLVLEEEVEEFDQERYKNWILNAYQTLFRLNLEPKTYKNIFNEISRGNHTIIHQLNNINRDVEKEKILILQLLLQINPTNK</sequence>
<proteinExistence type="predicted"/>
<accession>A0ABQ8Y523</accession>
<feature type="compositionally biased region" description="Low complexity" evidence="1">
    <location>
        <begin position="129"/>
        <end position="150"/>
    </location>
</feature>
<feature type="region of interest" description="Disordered" evidence="1">
    <location>
        <begin position="675"/>
        <end position="699"/>
    </location>
</feature>
<feature type="region of interest" description="Disordered" evidence="1">
    <location>
        <begin position="125"/>
        <end position="152"/>
    </location>
</feature>
<dbReference type="EMBL" id="JAOAOG010000216">
    <property type="protein sequence ID" value="KAJ6239918.1"/>
    <property type="molecule type" value="Genomic_DNA"/>
</dbReference>
<feature type="region of interest" description="Disordered" evidence="1">
    <location>
        <begin position="747"/>
        <end position="767"/>
    </location>
</feature>
<feature type="compositionally biased region" description="Basic and acidic residues" evidence="1">
    <location>
        <begin position="793"/>
        <end position="811"/>
    </location>
</feature>
<feature type="region of interest" description="Disordered" evidence="1">
    <location>
        <begin position="790"/>
        <end position="886"/>
    </location>
</feature>
<name>A0ABQ8Y523_9EUKA</name>
<evidence type="ECO:0000256" key="1">
    <source>
        <dbReference type="SAM" id="MobiDB-lite"/>
    </source>
</evidence>
<protein>
    <submittedName>
        <fullName evidence="2">Uncharacterized protein</fullName>
    </submittedName>
</protein>
<feature type="compositionally biased region" description="Low complexity" evidence="1">
    <location>
        <begin position="396"/>
        <end position="411"/>
    </location>
</feature>